<proteinExistence type="predicted"/>
<feature type="domain" description="PD-(D/E)XK endonuclease-like" evidence="1">
    <location>
        <begin position="23"/>
        <end position="188"/>
    </location>
</feature>
<evidence type="ECO:0000313" key="2">
    <source>
        <dbReference type="EMBL" id="ARR02721.1"/>
    </source>
</evidence>
<protein>
    <recommendedName>
        <fullName evidence="1">PD-(D/E)XK endonuclease-like domain-containing protein</fullName>
    </recommendedName>
</protein>
<dbReference type="RefSeq" id="WP_086333967.1">
    <property type="nucleotide sequence ID" value="NZ_CP018791.1"/>
</dbReference>
<evidence type="ECO:0000259" key="1">
    <source>
        <dbReference type="Pfam" id="PF12705"/>
    </source>
</evidence>
<reference evidence="2 3" key="1">
    <citation type="journal article" date="2017" name="Genome Biol. Evol.">
        <title>Comparative Genomic Analysis Identifies a Campylobacter Clade Deficient in Selenium Metabolism.</title>
        <authorList>
            <person name="Miller W.G."/>
            <person name="Yee E."/>
            <person name="Lopes B.S."/>
            <person name="Chapman M.H."/>
            <person name="Huynh S."/>
            <person name="Bono J.L."/>
            <person name="Parker C.T."/>
            <person name="Strachan N.J.C."/>
            <person name="Forbes K.J."/>
        </authorList>
    </citation>
    <scope>NUCLEOTIDE SEQUENCE [LARGE SCALE GENOMIC DNA]</scope>
    <source>
        <strain evidence="2 3">RM8964</strain>
    </source>
</reference>
<sequence length="274" mass="31769">MQKLKPLDYKENYTDIVPQDSFRISPSMISKFSDKKWEWYRSQVLGETIFEGSTSTVLGTIIHRIAEVCTKLKTNEEREVLRTEIPNYIESFSNNPEIDIAHIKEQYKPMGNALLDYLNIWGYPERSEETIAYKVCDGVYAAGTADAVIGNTLIDYKTTSNQNVSEYYMPQNYKVQLLTYAWIYRKLGVDIQNIRIVWITNNIVGRVSEKTGKPLKDYPSKVIPVTQVITSEDMEFIESYLKLIAETYLKAKECPELTYLLFSDYRLKGELCHQ</sequence>
<accession>A0A1X9T2M3</accession>
<dbReference type="AlphaFoldDB" id="A0A1X9T2M3"/>
<dbReference type="Pfam" id="PF12705">
    <property type="entry name" value="PDDEXK_1"/>
    <property type="match status" value="1"/>
</dbReference>
<dbReference type="OrthoDB" id="10001794at2"/>
<dbReference type="Gene3D" id="3.90.320.10">
    <property type="match status" value="1"/>
</dbReference>
<organism evidence="2 3">
    <name type="scientific">Campylobacter vicugnae</name>
    <dbReference type="NCBI Taxonomy" id="1660076"/>
    <lineage>
        <taxon>Bacteria</taxon>
        <taxon>Pseudomonadati</taxon>
        <taxon>Campylobacterota</taxon>
        <taxon>Epsilonproteobacteria</taxon>
        <taxon>Campylobacterales</taxon>
        <taxon>Campylobacteraceae</taxon>
        <taxon>Campylobacter</taxon>
    </lineage>
</organism>
<dbReference type="Proteomes" id="UP000194265">
    <property type="component" value="Chromosome"/>
</dbReference>
<evidence type="ECO:0000313" key="3">
    <source>
        <dbReference type="Proteomes" id="UP000194265"/>
    </source>
</evidence>
<dbReference type="InterPro" id="IPR011604">
    <property type="entry name" value="PDDEXK-like_dom_sf"/>
</dbReference>
<dbReference type="InterPro" id="IPR038726">
    <property type="entry name" value="PDDEXK_AddAB-type"/>
</dbReference>
<dbReference type="STRING" id="1660074.CVIC8964_1334"/>
<gene>
    <name evidence="2" type="ORF">CVIC8964_1334</name>
</gene>
<name>A0A1X9T2M3_9BACT</name>
<dbReference type="EMBL" id="CP018791">
    <property type="protein sequence ID" value="ARR02721.1"/>
    <property type="molecule type" value="Genomic_DNA"/>
</dbReference>